<dbReference type="SUPFAM" id="SSF55961">
    <property type="entry name" value="Bet v1-like"/>
    <property type="match status" value="1"/>
</dbReference>
<dbReference type="EMBL" id="JAACJJ010000001">
    <property type="protein sequence ID" value="KAF5330714.1"/>
    <property type="molecule type" value="Genomic_DNA"/>
</dbReference>
<accession>A0A8H5BWV3</accession>
<comment type="caution">
    <text evidence="2">The sequence shown here is derived from an EMBL/GenBank/DDBJ whole genome shotgun (WGS) entry which is preliminary data.</text>
</comment>
<evidence type="ECO:0000313" key="3">
    <source>
        <dbReference type="Proteomes" id="UP000567179"/>
    </source>
</evidence>
<dbReference type="InterPro" id="IPR024500">
    <property type="entry name" value="DUF3074"/>
</dbReference>
<name>A0A8H5BWV3_9AGAR</name>
<dbReference type="OrthoDB" id="6423603at2759"/>
<gene>
    <name evidence="2" type="ORF">D9619_005341</name>
</gene>
<dbReference type="Pfam" id="PF11274">
    <property type="entry name" value="DUF3074"/>
    <property type="match status" value="1"/>
</dbReference>
<evidence type="ECO:0000259" key="1">
    <source>
        <dbReference type="Pfam" id="PF11274"/>
    </source>
</evidence>
<dbReference type="Gene3D" id="3.30.530.20">
    <property type="match status" value="1"/>
</dbReference>
<proteinExistence type="predicted"/>
<dbReference type="AlphaFoldDB" id="A0A8H5BWV3"/>
<protein>
    <recommendedName>
        <fullName evidence="1">DUF3074 domain-containing protein</fullName>
    </recommendedName>
</protein>
<evidence type="ECO:0000313" key="2">
    <source>
        <dbReference type="EMBL" id="KAF5330714.1"/>
    </source>
</evidence>
<reference evidence="2 3" key="1">
    <citation type="journal article" date="2020" name="ISME J.">
        <title>Uncovering the hidden diversity of litter-decomposition mechanisms in mushroom-forming fungi.</title>
        <authorList>
            <person name="Floudas D."/>
            <person name="Bentzer J."/>
            <person name="Ahren D."/>
            <person name="Johansson T."/>
            <person name="Persson P."/>
            <person name="Tunlid A."/>
        </authorList>
    </citation>
    <scope>NUCLEOTIDE SEQUENCE [LARGE SCALE GENOMIC DNA]</scope>
    <source>
        <strain evidence="2 3">CBS 101986</strain>
    </source>
</reference>
<keyword evidence="3" id="KW-1185">Reference proteome</keyword>
<sequence length="257" mass="28501">MSTTSDYTPAAFLSITSLRPSEIPSEDTIIEEGRKLIESSSTWKAGKTFFNVVKTSYRPKGPTDGAPWYCRYSVHKPSEITFDQLWDKLSHNKAENELQFIHEIQKVNQVKELSPKAKIWTLYYTFTPPVSARVFTELQVVELTTVATHGTASADGANGATAANGAKALRVGYIVSLPIDLTGQGDEELALLEEKGVKGRYVSVERVLELENGETEWRMATSSTPGGSIPNFIVESTMAKKISSDVPQFLKWFETKK</sequence>
<dbReference type="PANTHER" id="PTHR40370">
    <property type="entry name" value="EXPRESSED PROTEIN"/>
    <property type="match status" value="1"/>
</dbReference>
<feature type="domain" description="DUF3074" evidence="1">
    <location>
        <begin position="68"/>
        <end position="252"/>
    </location>
</feature>
<dbReference type="Proteomes" id="UP000567179">
    <property type="component" value="Unassembled WGS sequence"/>
</dbReference>
<organism evidence="2 3">
    <name type="scientific">Psilocybe cf. subviscida</name>
    <dbReference type="NCBI Taxonomy" id="2480587"/>
    <lineage>
        <taxon>Eukaryota</taxon>
        <taxon>Fungi</taxon>
        <taxon>Dikarya</taxon>
        <taxon>Basidiomycota</taxon>
        <taxon>Agaricomycotina</taxon>
        <taxon>Agaricomycetes</taxon>
        <taxon>Agaricomycetidae</taxon>
        <taxon>Agaricales</taxon>
        <taxon>Agaricineae</taxon>
        <taxon>Strophariaceae</taxon>
        <taxon>Psilocybe</taxon>
    </lineage>
</organism>
<dbReference type="PANTHER" id="PTHR40370:SF1">
    <property type="entry name" value="DUF3074 DOMAIN-CONTAINING PROTEIN"/>
    <property type="match status" value="1"/>
</dbReference>
<dbReference type="InterPro" id="IPR023393">
    <property type="entry name" value="START-like_dom_sf"/>
</dbReference>